<comment type="function">
    <text evidence="2">May play the central regulatory role in sporulation. It may be an element of the effector pathway responsible for the activation of sporulation genes in response to nutritional stress. Spo0A may act in concert with spo0H (a sigma factor) to control the expression of some genes that are critical to the sporulation process.</text>
</comment>
<evidence type="ECO:0000313" key="7">
    <source>
        <dbReference type="Proteomes" id="UP000050833"/>
    </source>
</evidence>
<protein>
    <recommendedName>
        <fullName evidence="1">Stage 0 sporulation protein A homolog</fullName>
    </recommendedName>
</protein>
<dbReference type="PANTHER" id="PTHR37299">
    <property type="entry name" value="TRANSCRIPTIONAL REGULATOR-RELATED"/>
    <property type="match status" value="1"/>
</dbReference>
<dbReference type="InterPro" id="IPR001789">
    <property type="entry name" value="Sig_transdc_resp-reg_receiver"/>
</dbReference>
<proteinExistence type="predicted"/>
<evidence type="ECO:0000256" key="2">
    <source>
        <dbReference type="ARBA" id="ARBA00024867"/>
    </source>
</evidence>
<dbReference type="SMART" id="SM00850">
    <property type="entry name" value="LytTR"/>
    <property type="match status" value="1"/>
</dbReference>
<evidence type="ECO:0000313" key="6">
    <source>
        <dbReference type="EMBL" id="KQC85927.1"/>
    </source>
</evidence>
<dbReference type="EMBL" id="LLKB01000001">
    <property type="protein sequence ID" value="KQC85927.1"/>
    <property type="molecule type" value="Genomic_DNA"/>
</dbReference>
<keyword evidence="3" id="KW-0597">Phosphoprotein</keyword>
<dbReference type="PANTHER" id="PTHR37299:SF1">
    <property type="entry name" value="STAGE 0 SPORULATION PROTEIN A HOMOLOG"/>
    <property type="match status" value="1"/>
</dbReference>
<dbReference type="InterPro" id="IPR007492">
    <property type="entry name" value="LytTR_DNA-bd_dom"/>
</dbReference>
<organism evidence="6 7">
    <name type="scientific">Butyribacter intestini</name>
    <dbReference type="NCBI Taxonomy" id="1703332"/>
    <lineage>
        <taxon>Bacteria</taxon>
        <taxon>Bacillati</taxon>
        <taxon>Bacillota</taxon>
        <taxon>Clostridia</taxon>
        <taxon>Lachnospirales</taxon>
        <taxon>Lachnospiraceae</taxon>
        <taxon>Butyribacter</taxon>
    </lineage>
</organism>
<dbReference type="InterPro" id="IPR046947">
    <property type="entry name" value="LytR-like"/>
</dbReference>
<dbReference type="Pfam" id="PF04397">
    <property type="entry name" value="LytTR"/>
    <property type="match status" value="1"/>
</dbReference>
<evidence type="ECO:0000259" key="5">
    <source>
        <dbReference type="PROSITE" id="PS50930"/>
    </source>
</evidence>
<dbReference type="Pfam" id="PF00072">
    <property type="entry name" value="Response_reg"/>
    <property type="match status" value="1"/>
</dbReference>
<comment type="caution">
    <text evidence="6">The sequence shown here is derived from an EMBL/GenBank/DDBJ whole genome shotgun (WGS) entry which is preliminary data.</text>
</comment>
<reference evidence="6 7" key="1">
    <citation type="submission" date="2015-10" db="EMBL/GenBank/DDBJ databases">
        <title>Butyribacter intestini gen. nov., sp. nov., a butyric acid-producing bacterium of the family Lachnospiraceae isolated from the human faeces.</title>
        <authorList>
            <person name="Zou Y."/>
            <person name="Xue W."/>
            <person name="Luo G."/>
            <person name="Lv M."/>
        </authorList>
    </citation>
    <scope>NUCLEOTIDE SEQUENCE [LARGE SCALE GENOMIC DNA]</scope>
    <source>
        <strain evidence="6 7">TF01-11</strain>
    </source>
</reference>
<dbReference type="Gene3D" id="2.40.50.1020">
    <property type="entry name" value="LytTr DNA-binding domain"/>
    <property type="match status" value="1"/>
</dbReference>
<feature type="modified residue" description="4-aspartylphosphate" evidence="3">
    <location>
        <position position="62"/>
    </location>
</feature>
<evidence type="ECO:0000256" key="1">
    <source>
        <dbReference type="ARBA" id="ARBA00018672"/>
    </source>
</evidence>
<sequence length="240" mass="28974">MIKIAICDDEPQFCSDLERTLIKILDKKCIEYDIDVFYSGVELCEKIETGELPYCYDMLFLDIQLPNMNGVDIGRYIRQQLKNQIVQIVYVSSQREYAMELFDFRPLNFLIKPIDESAILNVVEQFEEINEKDNYLFRFKKGRDFYKIPISKILYFERKGRKIYVHLQNEEYDYYDSLELIYENLKQYDFLLIHKSYLINYRFVKIMSYDHVVLVDGTQIPISQAKREQIRKEFMKIEGR</sequence>
<accession>A0AAW3JT78</accession>
<evidence type="ECO:0000259" key="4">
    <source>
        <dbReference type="PROSITE" id="PS50110"/>
    </source>
</evidence>
<dbReference type="AlphaFoldDB" id="A0AAW3JT78"/>
<dbReference type="InterPro" id="IPR011006">
    <property type="entry name" value="CheY-like_superfamily"/>
</dbReference>
<dbReference type="Proteomes" id="UP000050833">
    <property type="component" value="Unassembled WGS sequence"/>
</dbReference>
<dbReference type="PROSITE" id="PS50930">
    <property type="entry name" value="HTH_LYTTR"/>
    <property type="match status" value="1"/>
</dbReference>
<evidence type="ECO:0000256" key="3">
    <source>
        <dbReference type="PROSITE-ProRule" id="PRU00169"/>
    </source>
</evidence>
<dbReference type="Gene3D" id="3.40.50.2300">
    <property type="match status" value="1"/>
</dbReference>
<dbReference type="RefSeq" id="WP_022013423.1">
    <property type="nucleotide sequence ID" value="NZ_DBGBRS010000045.1"/>
</dbReference>
<dbReference type="GO" id="GO:0003677">
    <property type="term" value="F:DNA binding"/>
    <property type="evidence" value="ECO:0007669"/>
    <property type="project" value="InterPro"/>
</dbReference>
<name>A0AAW3JT78_9FIRM</name>
<gene>
    <name evidence="6" type="ORF">APZ18_01630</name>
</gene>
<feature type="domain" description="HTH LytTR-type" evidence="5">
    <location>
        <begin position="137"/>
        <end position="236"/>
    </location>
</feature>
<dbReference type="SMART" id="SM00448">
    <property type="entry name" value="REC"/>
    <property type="match status" value="1"/>
</dbReference>
<dbReference type="SUPFAM" id="SSF52172">
    <property type="entry name" value="CheY-like"/>
    <property type="match status" value="1"/>
</dbReference>
<feature type="domain" description="Response regulatory" evidence="4">
    <location>
        <begin position="3"/>
        <end position="127"/>
    </location>
</feature>
<keyword evidence="7" id="KW-1185">Reference proteome</keyword>
<dbReference type="GO" id="GO:0000156">
    <property type="term" value="F:phosphorelay response regulator activity"/>
    <property type="evidence" value="ECO:0007669"/>
    <property type="project" value="InterPro"/>
</dbReference>
<dbReference type="PROSITE" id="PS50110">
    <property type="entry name" value="RESPONSE_REGULATORY"/>
    <property type="match status" value="1"/>
</dbReference>